<dbReference type="PANTHER" id="PTHR14440">
    <property type="entry name" value="DNA-DIRECTED RNA POLYMERASE I SUBUNIT RPA49"/>
    <property type="match status" value="1"/>
</dbReference>
<evidence type="ECO:0000313" key="8">
    <source>
        <dbReference type="Proteomes" id="UP001152649"/>
    </source>
</evidence>
<keyword evidence="5" id="KW-0539">Nucleus</keyword>
<dbReference type="AlphaFoldDB" id="A0A9W4K2S3"/>
<dbReference type="InterPro" id="IPR009668">
    <property type="entry name" value="RNA_pol-assoc_fac_A49-like"/>
</dbReference>
<comment type="subcellular location">
    <subcellularLocation>
        <location evidence="1">Nucleus</location>
        <location evidence="1">Nucleolus</location>
    </subcellularLocation>
</comment>
<dbReference type="GO" id="GO:0006351">
    <property type="term" value="P:DNA-templated transcription"/>
    <property type="evidence" value="ECO:0007669"/>
    <property type="project" value="InterPro"/>
</dbReference>
<dbReference type="OrthoDB" id="498125at2759"/>
<evidence type="ECO:0000256" key="3">
    <source>
        <dbReference type="ARBA" id="ARBA00022478"/>
    </source>
</evidence>
<dbReference type="GO" id="GO:0005730">
    <property type="term" value="C:nucleolus"/>
    <property type="evidence" value="ECO:0007669"/>
    <property type="project" value="UniProtKB-SubCell"/>
</dbReference>
<organism evidence="7 8">
    <name type="scientific">Penicillium salamii</name>
    <dbReference type="NCBI Taxonomy" id="1612424"/>
    <lineage>
        <taxon>Eukaryota</taxon>
        <taxon>Fungi</taxon>
        <taxon>Dikarya</taxon>
        <taxon>Ascomycota</taxon>
        <taxon>Pezizomycotina</taxon>
        <taxon>Eurotiomycetes</taxon>
        <taxon>Eurotiomycetidae</taxon>
        <taxon>Eurotiales</taxon>
        <taxon>Aspergillaceae</taxon>
        <taxon>Penicillium</taxon>
    </lineage>
</organism>
<dbReference type="Pfam" id="PF06870">
    <property type="entry name" value="RNA_pol_I_A49"/>
    <property type="match status" value="1"/>
</dbReference>
<feature type="region of interest" description="Disordered" evidence="6">
    <location>
        <begin position="414"/>
        <end position="440"/>
    </location>
</feature>
<keyword evidence="4" id="KW-0804">Transcription</keyword>
<proteinExistence type="inferred from homology"/>
<gene>
    <name evidence="7" type="ORF">PSALAMII_LOCUS10371</name>
</gene>
<keyword evidence="8" id="KW-1185">Reference proteome</keyword>
<reference evidence="7" key="1">
    <citation type="submission" date="2021-07" db="EMBL/GenBank/DDBJ databases">
        <authorList>
            <person name="Branca A.L. A."/>
        </authorList>
    </citation>
    <scope>NUCLEOTIDE SEQUENCE</scope>
</reference>
<protein>
    <recommendedName>
        <fullName evidence="9">DNA-directed RNA polymerase I subunit rpa49</fullName>
    </recommendedName>
</protein>
<comment type="caution">
    <text evidence="7">The sequence shown here is derived from an EMBL/GenBank/DDBJ whole genome shotgun (WGS) entry which is preliminary data.</text>
</comment>
<dbReference type="EMBL" id="CAJVPG010000449">
    <property type="protein sequence ID" value="CAG8425642.1"/>
    <property type="molecule type" value="Genomic_DNA"/>
</dbReference>
<dbReference type="Proteomes" id="UP001152649">
    <property type="component" value="Unassembled WGS sequence"/>
</dbReference>
<dbReference type="GO" id="GO:0003677">
    <property type="term" value="F:DNA binding"/>
    <property type="evidence" value="ECO:0007669"/>
    <property type="project" value="InterPro"/>
</dbReference>
<dbReference type="GO" id="GO:0000428">
    <property type="term" value="C:DNA-directed RNA polymerase complex"/>
    <property type="evidence" value="ECO:0007669"/>
    <property type="project" value="UniProtKB-KW"/>
</dbReference>
<evidence type="ECO:0008006" key="9">
    <source>
        <dbReference type="Google" id="ProtNLM"/>
    </source>
</evidence>
<comment type="similarity">
    <text evidence="2">Belongs to the eukaryotic RPA49/POLR1E RNA polymerase subunit family.</text>
</comment>
<evidence type="ECO:0000256" key="6">
    <source>
        <dbReference type="SAM" id="MobiDB-lite"/>
    </source>
</evidence>
<keyword evidence="3" id="KW-0240">DNA-directed RNA polymerase</keyword>
<feature type="region of interest" description="Disordered" evidence="6">
    <location>
        <begin position="144"/>
        <end position="170"/>
    </location>
</feature>
<evidence type="ECO:0000256" key="4">
    <source>
        <dbReference type="ARBA" id="ARBA00023163"/>
    </source>
</evidence>
<name>A0A9W4K2S3_9EURO</name>
<evidence type="ECO:0000256" key="1">
    <source>
        <dbReference type="ARBA" id="ARBA00004604"/>
    </source>
</evidence>
<evidence type="ECO:0000256" key="2">
    <source>
        <dbReference type="ARBA" id="ARBA00009430"/>
    </source>
</evidence>
<feature type="compositionally biased region" description="Polar residues" evidence="6">
    <location>
        <begin position="160"/>
        <end position="170"/>
    </location>
</feature>
<evidence type="ECO:0000313" key="7">
    <source>
        <dbReference type="EMBL" id="CAG8425642.1"/>
    </source>
</evidence>
<evidence type="ECO:0000256" key="5">
    <source>
        <dbReference type="ARBA" id="ARBA00023242"/>
    </source>
</evidence>
<accession>A0A9W4K2S3</accession>
<sequence length="503" mass="54427">MPSNKTDQKRKRSADNDRPSKKPALQTLPPLAASVVEDKSELAPVIANTPGLASSKNLTWNPYTKARANVSKSAASGRNAGIVSSEMLLQSSDHAKMDFVGREGTGDDNDSQVKHYVAVVDPERKTWKVVEVRRATLRGAVRTRKAEDEDSDEDMVRLNPQGTPLEQNANRQQTMRAQRTALTNTFGTKQSRKAVQSMAENAQLSNAPTGAVPQAGAALISSMPANTTSGRAKELAVQAEVQAAKPLPTPDLSASHPSDVYTIETLVPGSHTTLTQLNGVDEWKSQVEAGLGITTVSRYVSNRVGPVVHSDNTTHLQVLRFIQLLIEFGRCLKNGGKGGGPGSKRLPPREELRRILSNTTGSAKSEQSTDLLPESVIDAVRRRFAPTGGYVSKNDFTLLQTTICALSLHIPPQPAKDGGSSSLGGNAPNELATDPSDLRDDLRLDPTAITQFFRELGCRIDKPRETEFAKWNIKGGRAEANARRVARLRVPVEFPKVSRGGRK</sequence>
<feature type="region of interest" description="Disordered" evidence="6">
    <location>
        <begin position="1"/>
        <end position="32"/>
    </location>
</feature>